<comment type="subcellular location">
    <subcellularLocation>
        <location evidence="1">Membrane</location>
        <topology evidence="1">Single-pass membrane protein</topology>
    </subcellularLocation>
</comment>
<dbReference type="EC" id="2.4.1.-" evidence="8"/>
<organism evidence="9 10">
    <name type="scientific">Acanthaster planci</name>
    <name type="common">Crown-of-thorns starfish</name>
    <dbReference type="NCBI Taxonomy" id="133434"/>
    <lineage>
        <taxon>Eukaryota</taxon>
        <taxon>Metazoa</taxon>
        <taxon>Echinodermata</taxon>
        <taxon>Eleutherozoa</taxon>
        <taxon>Asterozoa</taxon>
        <taxon>Asteroidea</taxon>
        <taxon>Valvatacea</taxon>
        <taxon>Valvatida</taxon>
        <taxon>Acanthasteridae</taxon>
        <taxon>Acanthaster</taxon>
    </lineage>
</organism>
<dbReference type="GeneID" id="110984963"/>
<dbReference type="GO" id="GO:0016757">
    <property type="term" value="F:glycosyltransferase activity"/>
    <property type="evidence" value="ECO:0007669"/>
    <property type="project" value="UniProtKB-UniRule"/>
</dbReference>
<keyword evidence="4 8" id="KW-0808">Transferase</keyword>
<evidence type="ECO:0000256" key="7">
    <source>
        <dbReference type="ARBA" id="ARBA00023136"/>
    </source>
</evidence>
<protein>
    <recommendedName>
        <fullName evidence="8">Glycosyltransferase family 92 protein</fullName>
        <ecNumber evidence="8">2.4.1.-</ecNumber>
    </recommendedName>
</protein>
<dbReference type="Pfam" id="PF01697">
    <property type="entry name" value="Glyco_transf_92"/>
    <property type="match status" value="1"/>
</dbReference>
<evidence type="ECO:0000256" key="4">
    <source>
        <dbReference type="ARBA" id="ARBA00022679"/>
    </source>
</evidence>
<evidence type="ECO:0000256" key="5">
    <source>
        <dbReference type="ARBA" id="ARBA00022692"/>
    </source>
</evidence>
<keyword evidence="5 8" id="KW-0812">Transmembrane</keyword>
<dbReference type="OrthoDB" id="2526284at2759"/>
<keyword evidence="7 8" id="KW-0472">Membrane</keyword>
<dbReference type="OMA" id="TCYLRDK"/>
<keyword evidence="9" id="KW-1185">Reference proteome</keyword>
<evidence type="ECO:0000313" key="10">
    <source>
        <dbReference type="RefSeq" id="XP_022101324.1"/>
    </source>
</evidence>
<evidence type="ECO:0000256" key="2">
    <source>
        <dbReference type="ARBA" id="ARBA00007647"/>
    </source>
</evidence>
<keyword evidence="6 8" id="KW-1133">Transmembrane helix</keyword>
<comment type="similarity">
    <text evidence="2 8">Belongs to the glycosyltransferase 92 family.</text>
</comment>
<feature type="transmembrane region" description="Helical" evidence="8">
    <location>
        <begin position="21"/>
        <end position="40"/>
    </location>
</feature>
<evidence type="ECO:0000256" key="6">
    <source>
        <dbReference type="ARBA" id="ARBA00022989"/>
    </source>
</evidence>
<dbReference type="RefSeq" id="XP_022101324.1">
    <property type="nucleotide sequence ID" value="XM_022245632.1"/>
</dbReference>
<reference evidence="10" key="1">
    <citation type="submission" date="2025-08" db="UniProtKB">
        <authorList>
            <consortium name="RefSeq"/>
        </authorList>
    </citation>
    <scope>IDENTIFICATION</scope>
</reference>
<dbReference type="GO" id="GO:0005737">
    <property type="term" value="C:cytoplasm"/>
    <property type="evidence" value="ECO:0007669"/>
    <property type="project" value="TreeGrafter"/>
</dbReference>
<evidence type="ECO:0000256" key="8">
    <source>
        <dbReference type="RuleBase" id="RU366017"/>
    </source>
</evidence>
<evidence type="ECO:0000256" key="1">
    <source>
        <dbReference type="ARBA" id="ARBA00004167"/>
    </source>
</evidence>
<keyword evidence="3 8" id="KW-0328">Glycosyltransferase</keyword>
<dbReference type="KEGG" id="aplc:110984963"/>
<sequence>MESSSPLSRSKHRLRIPQPPSLLNRCFVFLSIMGGVYVFYLNHTVLQGSYMHHRAPGPQDISRHKRSLSVNDSFYMQATPPSGDTCYLRDKLRSLWMPDLHSVFSDPVSGQVVFVGLKLLRHSWHGDEFRCEFPDGQVRRSHILRDGRSSGYFPQYVVVLTCPLPEQYRWRTRFQMNLRRVTTNTSYTNVTVCTSGVSPEKQYKLAICTMVKNADSFIPEWLSFHKYVGVEHAFIYDNEHHENSNLTRTLAAYIKDGFVTIIPWAHSVSPYKTYLEVQIAHENDCIWRHKHDVDWMIKIDVDEYIQPMDVNRTHFITDYLNESMFDHVGAVRVQNWFFGRPLNIAPRGESVIERNRWRSKVPTLQNTGHDKNILRPINVHYFKIHNVKLGADVISADPHTELRLVHYRTDNQRARRFSLPKFSVRDESMVELRNAALSNARNVSAAADIAIETYTHGNNYASNANY</sequence>
<evidence type="ECO:0000313" key="9">
    <source>
        <dbReference type="Proteomes" id="UP000694845"/>
    </source>
</evidence>
<proteinExistence type="inferred from homology"/>
<name>A0A8B7Z6Q5_ACAPL</name>
<dbReference type="Proteomes" id="UP000694845">
    <property type="component" value="Unplaced"/>
</dbReference>
<accession>A0A8B7Z6Q5</accession>
<evidence type="ECO:0000256" key="3">
    <source>
        <dbReference type="ARBA" id="ARBA00022676"/>
    </source>
</evidence>
<dbReference type="PANTHER" id="PTHR21461">
    <property type="entry name" value="GLYCOSYLTRANSFERASE FAMILY 92 PROTEIN"/>
    <property type="match status" value="1"/>
</dbReference>
<dbReference type="InterPro" id="IPR008166">
    <property type="entry name" value="Glyco_transf_92"/>
</dbReference>
<dbReference type="GO" id="GO:0016020">
    <property type="term" value="C:membrane"/>
    <property type="evidence" value="ECO:0007669"/>
    <property type="project" value="UniProtKB-SubCell"/>
</dbReference>
<dbReference type="AlphaFoldDB" id="A0A8B7Z6Q5"/>
<gene>
    <name evidence="10" type="primary">LOC110984963</name>
</gene>
<dbReference type="PANTHER" id="PTHR21461:SF87">
    <property type="entry name" value="GH12965P"/>
    <property type="match status" value="1"/>
</dbReference>